<evidence type="ECO:0000313" key="12">
    <source>
        <dbReference type="Proteomes" id="UP000324298"/>
    </source>
</evidence>
<dbReference type="GO" id="GO:0004125">
    <property type="term" value="F:L-seryl-tRNA(Sec) selenium transferase activity"/>
    <property type="evidence" value="ECO:0007669"/>
    <property type="project" value="UniProtKB-UniRule"/>
</dbReference>
<comment type="caution">
    <text evidence="11">The sequence shown here is derived from an EMBL/GenBank/DDBJ whole genome shotgun (WGS) entry which is preliminary data.</text>
</comment>
<keyword evidence="4 8" id="KW-0663">Pyridoxal phosphate</keyword>
<dbReference type="NCBIfam" id="TIGR00474">
    <property type="entry name" value="selA"/>
    <property type="match status" value="1"/>
</dbReference>
<organism evidence="11 12">
    <name type="scientific">Oryzomonas rubra</name>
    <dbReference type="NCBI Taxonomy" id="2509454"/>
    <lineage>
        <taxon>Bacteria</taxon>
        <taxon>Pseudomonadati</taxon>
        <taxon>Thermodesulfobacteriota</taxon>
        <taxon>Desulfuromonadia</taxon>
        <taxon>Geobacterales</taxon>
        <taxon>Geobacteraceae</taxon>
        <taxon>Oryzomonas</taxon>
    </lineage>
</organism>
<dbReference type="InterPro" id="IPR004534">
    <property type="entry name" value="SelA_trans"/>
</dbReference>
<dbReference type="HAMAP" id="MF_00423">
    <property type="entry name" value="SelA"/>
    <property type="match status" value="1"/>
</dbReference>
<dbReference type="InterPro" id="IPR015424">
    <property type="entry name" value="PyrdxlP-dep_Trfase"/>
</dbReference>
<protein>
    <recommendedName>
        <fullName evidence="8">L-seryl-tRNA(Sec) selenium transferase</fullName>
        <ecNumber evidence="8">2.9.1.1</ecNumber>
    </recommendedName>
    <alternativeName>
        <fullName evidence="8">Selenocysteine synthase</fullName>
        <shortName evidence="8">Sec synthase</shortName>
    </alternativeName>
    <alternativeName>
        <fullName evidence="8">Selenocysteinyl-tRNA(Sec) synthase</fullName>
    </alternativeName>
</protein>
<dbReference type="SUPFAM" id="SSF53383">
    <property type="entry name" value="PLP-dependent transferases"/>
    <property type="match status" value="1"/>
</dbReference>
<keyword evidence="5 8" id="KW-0648">Protein biosynthesis</keyword>
<evidence type="ECO:0000256" key="4">
    <source>
        <dbReference type="ARBA" id="ARBA00022898"/>
    </source>
</evidence>
<dbReference type="GO" id="GO:0001717">
    <property type="term" value="P:conversion of seryl-tRNAsec to selenocys-tRNAsec"/>
    <property type="evidence" value="ECO:0007669"/>
    <property type="project" value="UniProtKB-UniRule"/>
</dbReference>
<dbReference type="InterPro" id="IPR018319">
    <property type="entry name" value="SelA-like"/>
</dbReference>
<dbReference type="GO" id="GO:0005737">
    <property type="term" value="C:cytoplasm"/>
    <property type="evidence" value="ECO:0007669"/>
    <property type="project" value="UniProtKB-SubCell"/>
</dbReference>
<evidence type="ECO:0000256" key="5">
    <source>
        <dbReference type="ARBA" id="ARBA00022917"/>
    </source>
</evidence>
<accession>A0A5A9XKP8</accession>
<evidence type="ECO:0000256" key="6">
    <source>
        <dbReference type="ARBA" id="ARBA00023266"/>
    </source>
</evidence>
<comment type="subcellular location">
    <subcellularLocation>
        <location evidence="8">Cytoplasm</location>
    </subcellularLocation>
</comment>
<comment type="catalytic activity">
    <reaction evidence="8">
        <text>L-seryl-tRNA(Sec) + selenophosphate + H(+) = L-selenocysteinyl-tRNA(Sec) + phosphate</text>
        <dbReference type="Rhea" id="RHEA:22728"/>
        <dbReference type="Rhea" id="RHEA-COMP:9742"/>
        <dbReference type="Rhea" id="RHEA-COMP:9743"/>
        <dbReference type="ChEBI" id="CHEBI:15378"/>
        <dbReference type="ChEBI" id="CHEBI:16144"/>
        <dbReference type="ChEBI" id="CHEBI:43474"/>
        <dbReference type="ChEBI" id="CHEBI:78533"/>
        <dbReference type="ChEBI" id="CHEBI:78573"/>
        <dbReference type="EC" id="2.9.1.1"/>
    </reaction>
</comment>
<evidence type="ECO:0000256" key="3">
    <source>
        <dbReference type="ARBA" id="ARBA00022679"/>
    </source>
</evidence>
<comment type="similarity">
    <text evidence="7 8">Belongs to the SelA family.</text>
</comment>
<feature type="modified residue" description="N6-(pyridoxal phosphate)lysine" evidence="8 9">
    <location>
        <position position="298"/>
    </location>
</feature>
<dbReference type="EMBL" id="SRSD01000004">
    <property type="protein sequence ID" value="KAA0892111.1"/>
    <property type="molecule type" value="Genomic_DNA"/>
</dbReference>
<dbReference type="GO" id="GO:0001514">
    <property type="term" value="P:selenocysteine incorporation"/>
    <property type="evidence" value="ECO:0007669"/>
    <property type="project" value="UniProtKB-UniRule"/>
</dbReference>
<name>A0A5A9XKP8_9BACT</name>
<evidence type="ECO:0000313" key="11">
    <source>
        <dbReference type="EMBL" id="KAA0892111.1"/>
    </source>
</evidence>
<evidence type="ECO:0000256" key="7">
    <source>
        <dbReference type="ARBA" id="ARBA00044507"/>
    </source>
</evidence>
<evidence type="ECO:0000256" key="1">
    <source>
        <dbReference type="ARBA" id="ARBA00001933"/>
    </source>
</evidence>
<evidence type="ECO:0000259" key="10">
    <source>
        <dbReference type="Pfam" id="PF12390"/>
    </source>
</evidence>
<evidence type="ECO:0000256" key="9">
    <source>
        <dbReference type="PIRSR" id="PIRSR618319-50"/>
    </source>
</evidence>
<dbReference type="Gene3D" id="3.90.1150.180">
    <property type="match status" value="1"/>
</dbReference>
<dbReference type="InterPro" id="IPR015421">
    <property type="entry name" value="PyrdxlP-dep_Trfase_major"/>
</dbReference>
<evidence type="ECO:0000256" key="8">
    <source>
        <dbReference type="HAMAP-Rule" id="MF_00423"/>
    </source>
</evidence>
<dbReference type="Pfam" id="PF12390">
    <property type="entry name" value="Se-cys_synth_N"/>
    <property type="match status" value="1"/>
</dbReference>
<comment type="pathway">
    <text evidence="8">Aminoacyl-tRNA biosynthesis; selenocysteinyl-tRNA(Sec) biosynthesis; selenocysteinyl-tRNA(Sec) from L-seryl-tRNA(Sec) (bacterial route): step 1/1.</text>
</comment>
<sequence length="475" mass="50816">MIKVATVQKETLRHIPKVDRVLSWDLMAPLAASHQRPELLAAIRSVLDRLRSAVRNGDPVDFSEERVVSLVGAELDQRSTPSLREVVNASGVVIHTNLGRSPLAAAAEEAIHRASRGYSNLEFDLAAGERGTRYVHVEGLICELTGAEAALVVNNNAAAVILALSSLAQGRDVIVSRGELVEIGGSFRIPEVMLQSGAHLVEVGATNRTHPRDYRAAINDATALLLKVHTSNFAVVGFTAEVTVEEMSALGRETGVPVMVDAGSGCLIDLAPYGIAGESTIRRYLAAGADVVTFSGDKLLGGPQAGIIAGRRDLVAPMKRHPLLRALRMDKLSLAALEATLRLYRDERRAIREIPTLSMLTATPADLSRRADRILGMLRRRLPKTVTLAKQPGESSAGGGSLPLLRLPTSLIEVRIAGASVQQIEQGLRRTSIPVVGRIQRDRFLLDVRTILDHDLPGLALALGEAAASLSGGDQ</sequence>
<comment type="cofactor">
    <cofactor evidence="1 8 9">
        <name>pyridoxal 5'-phosphate</name>
        <dbReference type="ChEBI" id="CHEBI:597326"/>
    </cofactor>
</comment>
<comment type="function">
    <text evidence="8">Converts seryl-tRNA(Sec) to selenocysteinyl-tRNA(Sec) required for selenoprotein biosynthesis.</text>
</comment>
<feature type="domain" description="L-seryl-tRNA selenium transferase N-terminal" evidence="10">
    <location>
        <begin position="12"/>
        <end position="51"/>
    </location>
</feature>
<proteinExistence type="inferred from homology"/>
<dbReference type="RefSeq" id="WP_149307049.1">
    <property type="nucleotide sequence ID" value="NZ_SRSD01000004.1"/>
</dbReference>
<dbReference type="AlphaFoldDB" id="A0A5A9XKP8"/>
<dbReference type="Pfam" id="PF03841">
    <property type="entry name" value="SelA"/>
    <property type="match status" value="1"/>
</dbReference>
<reference evidence="11 12" key="1">
    <citation type="submission" date="2019-04" db="EMBL/GenBank/DDBJ databases">
        <title>Geobacter ruber sp. nov., ferric-reducing bacteria isolated from paddy soil.</title>
        <authorList>
            <person name="Xu Z."/>
            <person name="Masuda Y."/>
            <person name="Itoh H."/>
            <person name="Senoo K."/>
        </authorList>
    </citation>
    <scope>NUCLEOTIDE SEQUENCE [LARGE SCALE GENOMIC DNA]</scope>
    <source>
        <strain evidence="11 12">Red88</strain>
    </source>
</reference>
<dbReference type="PANTHER" id="PTHR32328:SF0">
    <property type="entry name" value="L-SERYL-TRNA(SEC) SELENIUM TRANSFERASE"/>
    <property type="match status" value="1"/>
</dbReference>
<dbReference type="OrthoDB" id="9787096at2"/>
<dbReference type="Gene3D" id="3.40.640.10">
    <property type="entry name" value="Type I PLP-dependent aspartate aminotransferase-like (Major domain)"/>
    <property type="match status" value="1"/>
</dbReference>
<dbReference type="PANTHER" id="PTHR32328">
    <property type="entry name" value="L-SERYL-TRNA(SEC) SELENIUM TRANSFERASE"/>
    <property type="match status" value="1"/>
</dbReference>
<dbReference type="UniPathway" id="UPA00906">
    <property type="reaction ID" value="UER00896"/>
</dbReference>
<dbReference type="EC" id="2.9.1.1" evidence="8"/>
<keyword evidence="12" id="KW-1185">Reference proteome</keyword>
<keyword evidence="2 8" id="KW-0963">Cytoplasm</keyword>
<gene>
    <name evidence="8" type="primary">selA</name>
    <name evidence="11" type="ORF">ET418_07845</name>
</gene>
<dbReference type="InterPro" id="IPR025862">
    <property type="entry name" value="SelA_trans_N_dom"/>
</dbReference>
<evidence type="ECO:0000256" key="2">
    <source>
        <dbReference type="ARBA" id="ARBA00022490"/>
    </source>
</evidence>
<keyword evidence="3 8" id="KW-0808">Transferase</keyword>
<dbReference type="Proteomes" id="UP000324298">
    <property type="component" value="Unassembled WGS sequence"/>
</dbReference>
<keyword evidence="6 8" id="KW-0711">Selenium</keyword>